<gene>
    <name evidence="3" type="primary">LOC113522584</name>
</gene>
<keyword evidence="2" id="KW-1185">Reference proteome</keyword>
<evidence type="ECO:0000259" key="1">
    <source>
        <dbReference type="Pfam" id="PF08423"/>
    </source>
</evidence>
<feature type="domain" description="Rad51-like C-terminal" evidence="1">
    <location>
        <begin position="56"/>
        <end position="187"/>
    </location>
</feature>
<accession>A0ABM3N2C8</accession>
<name>A0ABM3N2C8_GALME</name>
<proteinExistence type="predicted"/>
<organism evidence="2 3">
    <name type="scientific">Galleria mellonella</name>
    <name type="common">Greater wax moth</name>
    <dbReference type="NCBI Taxonomy" id="7137"/>
    <lineage>
        <taxon>Eukaryota</taxon>
        <taxon>Metazoa</taxon>
        <taxon>Ecdysozoa</taxon>
        <taxon>Arthropoda</taxon>
        <taxon>Hexapoda</taxon>
        <taxon>Insecta</taxon>
        <taxon>Pterygota</taxon>
        <taxon>Neoptera</taxon>
        <taxon>Endopterygota</taxon>
        <taxon>Lepidoptera</taxon>
        <taxon>Glossata</taxon>
        <taxon>Ditrysia</taxon>
        <taxon>Pyraloidea</taxon>
        <taxon>Pyralidae</taxon>
        <taxon>Galleriinae</taxon>
        <taxon>Galleria</taxon>
    </lineage>
</organism>
<sequence length="248" mass="28946">MDPNKIKLESGVQLLARLIKKSKIENFYPVLFKSGPKFGEVIEMFSNISLSTLLIDMICEALIPIKLGGAQLSILIFKTDGDFNYDALVECLRKKLEQFKSLFHETMSNLHILEIYDATQFYTTMYNLENIFTEHSDISLIIFDTLTAFYWSEQGFKITKMDMYLKNVLKVIQEVMKDYKITVIYTRPEYFNSSKDTNLETCVNSNTEGLDYRIQLIFEEGVYKVIVKTSQLSIKRHFIILDNKINWI</sequence>
<dbReference type="InterPro" id="IPR027417">
    <property type="entry name" value="P-loop_NTPase"/>
</dbReference>
<evidence type="ECO:0000313" key="2">
    <source>
        <dbReference type="Proteomes" id="UP001652740"/>
    </source>
</evidence>
<dbReference type="GeneID" id="113522584"/>
<reference evidence="3" key="1">
    <citation type="submission" date="2025-08" db="UniProtKB">
        <authorList>
            <consortium name="RefSeq"/>
        </authorList>
    </citation>
    <scope>IDENTIFICATION</scope>
    <source>
        <tissue evidence="3">Whole larvae</tissue>
    </source>
</reference>
<dbReference type="Pfam" id="PF08423">
    <property type="entry name" value="Rad51"/>
    <property type="match status" value="1"/>
</dbReference>
<protein>
    <submittedName>
        <fullName evidence="3">DNA repair protein XRCC2-like</fullName>
    </submittedName>
</protein>
<dbReference type="PANTHER" id="PTHR46644:SF2">
    <property type="entry name" value="DNA REPAIR PROTEIN XRCC2"/>
    <property type="match status" value="1"/>
</dbReference>
<dbReference type="Gene3D" id="3.40.50.300">
    <property type="entry name" value="P-loop containing nucleotide triphosphate hydrolases"/>
    <property type="match status" value="1"/>
</dbReference>
<dbReference type="RefSeq" id="XP_052757725.1">
    <property type="nucleotide sequence ID" value="XM_052901765.1"/>
</dbReference>
<evidence type="ECO:0000313" key="3">
    <source>
        <dbReference type="RefSeq" id="XP_052757725.1"/>
    </source>
</evidence>
<dbReference type="PANTHER" id="PTHR46644">
    <property type="entry name" value="DNA REPAIR PROTEIN XRCC2"/>
    <property type="match status" value="1"/>
</dbReference>
<dbReference type="Proteomes" id="UP001652740">
    <property type="component" value="Unplaced"/>
</dbReference>
<dbReference type="InterPro" id="IPR013632">
    <property type="entry name" value="Rad51_C"/>
</dbReference>
<dbReference type="InterPro" id="IPR030547">
    <property type="entry name" value="XRCC2"/>
</dbReference>
<dbReference type="SUPFAM" id="SSF52540">
    <property type="entry name" value="P-loop containing nucleoside triphosphate hydrolases"/>
    <property type="match status" value="1"/>
</dbReference>